<protein>
    <submittedName>
        <fullName evidence="3">Gfo/Idh/MocA family oxidoreductase</fullName>
    </submittedName>
</protein>
<dbReference type="SUPFAM" id="SSF55347">
    <property type="entry name" value="Glyceraldehyde-3-phosphate dehydrogenase-like, C-terminal domain"/>
    <property type="match status" value="1"/>
</dbReference>
<dbReference type="PANTHER" id="PTHR43249">
    <property type="entry name" value="UDP-N-ACETYL-2-AMINO-2-DEOXY-D-GLUCURONATE OXIDASE"/>
    <property type="match status" value="1"/>
</dbReference>
<dbReference type="EMBL" id="JARMAB010000014">
    <property type="protein sequence ID" value="MED1203692.1"/>
    <property type="molecule type" value="Genomic_DNA"/>
</dbReference>
<dbReference type="InterPro" id="IPR055170">
    <property type="entry name" value="GFO_IDH_MocA-like_dom"/>
</dbReference>
<feature type="domain" description="Gfo/Idh/MocA-like oxidoreductase N-terminal" evidence="1">
    <location>
        <begin position="5"/>
        <end position="127"/>
    </location>
</feature>
<keyword evidence="4" id="KW-1185">Reference proteome</keyword>
<dbReference type="Pfam" id="PF22725">
    <property type="entry name" value="GFO_IDH_MocA_C3"/>
    <property type="match status" value="1"/>
</dbReference>
<organism evidence="3 4">
    <name type="scientific">Heyndrickxia acidicola</name>
    <dbReference type="NCBI Taxonomy" id="209389"/>
    <lineage>
        <taxon>Bacteria</taxon>
        <taxon>Bacillati</taxon>
        <taxon>Bacillota</taxon>
        <taxon>Bacilli</taxon>
        <taxon>Bacillales</taxon>
        <taxon>Bacillaceae</taxon>
        <taxon>Heyndrickxia</taxon>
    </lineage>
</organism>
<comment type="caution">
    <text evidence="3">The sequence shown here is derived from an EMBL/GenBank/DDBJ whole genome shotgun (WGS) entry which is preliminary data.</text>
</comment>
<dbReference type="InterPro" id="IPR036291">
    <property type="entry name" value="NAD(P)-bd_dom_sf"/>
</dbReference>
<dbReference type="PANTHER" id="PTHR43249:SF1">
    <property type="entry name" value="D-GLUCOSIDE 3-DEHYDROGENASE"/>
    <property type="match status" value="1"/>
</dbReference>
<evidence type="ECO:0000313" key="4">
    <source>
        <dbReference type="Proteomes" id="UP001341444"/>
    </source>
</evidence>
<proteinExistence type="predicted"/>
<dbReference type="RefSeq" id="WP_066268706.1">
    <property type="nucleotide sequence ID" value="NZ_JARMAB010000014.1"/>
</dbReference>
<gene>
    <name evidence="3" type="ORF">P4T90_11500</name>
</gene>
<dbReference type="Gene3D" id="3.30.360.10">
    <property type="entry name" value="Dihydrodipicolinate Reductase, domain 2"/>
    <property type="match status" value="1"/>
</dbReference>
<dbReference type="Gene3D" id="3.40.50.720">
    <property type="entry name" value="NAD(P)-binding Rossmann-like Domain"/>
    <property type="match status" value="1"/>
</dbReference>
<accession>A0ABU6MH16</accession>
<dbReference type="InterPro" id="IPR000683">
    <property type="entry name" value="Gfo/Idh/MocA-like_OxRdtase_N"/>
</dbReference>
<name>A0ABU6MH16_9BACI</name>
<evidence type="ECO:0000259" key="2">
    <source>
        <dbReference type="Pfam" id="PF22725"/>
    </source>
</evidence>
<sequence>MEKKLKVAIIGCGGIANGKHLPSLKKIEQVELVAFCDIIKERAVEAAEKFGAEAANVYTDYKELLKDPTIDVVHVCTPNESHAEITVHSLEADKHVMCEKPMAKTSKEAREMVEAAKRTGKKLTIGYQNRFRQDSQYLKQFCQDGGLGDVYYAKALAIRRRAVPTWGVFLDEEKQGGGPLIDIGTHALDLTLWMMNNYKPRVVLGTTFHKLGSRENAANAWGPWDPEKFKVEDSAFGFIVMENGATISLESSWALNTLQIGEAKCVLAGTEGGADMEEGLRINGENFGKLYTQNVDLNATGVSFYEGKQESDADLEARLWIESILKDTEPLVKPEEALVVTEILEAIYESSKTGKAIYFDNGSLQGKDAIEADKVGI</sequence>
<dbReference type="Pfam" id="PF01408">
    <property type="entry name" value="GFO_IDH_MocA"/>
    <property type="match status" value="1"/>
</dbReference>
<feature type="domain" description="GFO/IDH/MocA-like oxidoreductase" evidence="2">
    <location>
        <begin position="136"/>
        <end position="273"/>
    </location>
</feature>
<evidence type="ECO:0000313" key="3">
    <source>
        <dbReference type="EMBL" id="MED1203692.1"/>
    </source>
</evidence>
<dbReference type="InterPro" id="IPR052515">
    <property type="entry name" value="Gfo/Idh/MocA_Oxidoreductase"/>
</dbReference>
<dbReference type="SUPFAM" id="SSF51735">
    <property type="entry name" value="NAD(P)-binding Rossmann-fold domains"/>
    <property type="match status" value="1"/>
</dbReference>
<evidence type="ECO:0000259" key="1">
    <source>
        <dbReference type="Pfam" id="PF01408"/>
    </source>
</evidence>
<dbReference type="Proteomes" id="UP001341444">
    <property type="component" value="Unassembled WGS sequence"/>
</dbReference>
<reference evidence="3 4" key="1">
    <citation type="submission" date="2023-03" db="EMBL/GenBank/DDBJ databases">
        <title>Bacillus Genome Sequencing.</title>
        <authorList>
            <person name="Dunlap C."/>
        </authorList>
    </citation>
    <scope>NUCLEOTIDE SEQUENCE [LARGE SCALE GENOMIC DNA]</scope>
    <source>
        <strain evidence="3 4">B-23453</strain>
    </source>
</reference>